<name>A0ABQ3HXE7_9SPHI</name>
<dbReference type="Proteomes" id="UP000620550">
    <property type="component" value="Unassembled WGS sequence"/>
</dbReference>
<gene>
    <name evidence="6" type="ORF">GCM10017764_11150</name>
</gene>
<dbReference type="Gene3D" id="3.40.30.10">
    <property type="entry name" value="Glutaredoxin"/>
    <property type="match status" value="1"/>
</dbReference>
<evidence type="ECO:0000256" key="1">
    <source>
        <dbReference type="ARBA" id="ARBA00004196"/>
    </source>
</evidence>
<dbReference type="RefSeq" id="WP_189625632.1">
    <property type="nucleotide sequence ID" value="NZ_BNAF01000003.1"/>
</dbReference>
<accession>A0ABQ3HXE7</accession>
<dbReference type="Pfam" id="PF00578">
    <property type="entry name" value="AhpC-TSA"/>
    <property type="match status" value="1"/>
</dbReference>
<evidence type="ECO:0000259" key="5">
    <source>
        <dbReference type="PROSITE" id="PS51352"/>
    </source>
</evidence>
<dbReference type="CDD" id="cd02966">
    <property type="entry name" value="TlpA_like_family"/>
    <property type="match status" value="1"/>
</dbReference>
<organism evidence="6 7">
    <name type="scientific">Sphingobacterium griseoflavum</name>
    <dbReference type="NCBI Taxonomy" id="1474952"/>
    <lineage>
        <taxon>Bacteria</taxon>
        <taxon>Pseudomonadati</taxon>
        <taxon>Bacteroidota</taxon>
        <taxon>Sphingobacteriia</taxon>
        <taxon>Sphingobacteriales</taxon>
        <taxon>Sphingobacteriaceae</taxon>
        <taxon>Sphingobacterium</taxon>
    </lineage>
</organism>
<keyword evidence="2" id="KW-0201">Cytochrome c-type biogenesis</keyword>
<dbReference type="PANTHER" id="PTHR42852:SF6">
    <property type="entry name" value="THIOL:DISULFIDE INTERCHANGE PROTEIN DSBE"/>
    <property type="match status" value="1"/>
</dbReference>
<proteinExistence type="predicted"/>
<evidence type="ECO:0000256" key="3">
    <source>
        <dbReference type="ARBA" id="ARBA00023157"/>
    </source>
</evidence>
<keyword evidence="3" id="KW-1015">Disulfide bond</keyword>
<evidence type="ECO:0000256" key="2">
    <source>
        <dbReference type="ARBA" id="ARBA00022748"/>
    </source>
</evidence>
<sequence>MMIYSTLKIALFTSLLVLANVITAQDRVIFLGDAGTTTYDGYKVILYQYSGMPDQKLELEATLKDGKFELVAPFTGLGHYVLKSEYESKVNGGYAPYTIVVERPDTIRIKANVGHLAQSTTTGSEPQRKLEEYYAAKDRRTAGVMDAFRAKYGDEILDNPEEHMDDPKMEELMTEYETVVSPKMMEIENQETLAFADLHPNSVATAYLLSHSLLPAEKRVELYNKLTPSVQQSVYGQQLKGNNDLELRSEVGSQIVDFQVPMEDGTPLSLVQLLQGKKYLYIDFWASWCGPCIAEFQNLRRAYEAYRDKGLEIWGISTDASRERWLSAKDQERPTWPQAWEGGMDEVEKPSNIHFSVPFLPSTYLLDATGKVVAKNVRGEALDELLANLLAD</sequence>
<dbReference type="InterPro" id="IPR000866">
    <property type="entry name" value="AhpC/TSA"/>
</dbReference>
<keyword evidence="7" id="KW-1185">Reference proteome</keyword>
<dbReference type="PANTHER" id="PTHR42852">
    <property type="entry name" value="THIOL:DISULFIDE INTERCHANGE PROTEIN DSBE"/>
    <property type="match status" value="1"/>
</dbReference>
<evidence type="ECO:0000256" key="4">
    <source>
        <dbReference type="ARBA" id="ARBA00023284"/>
    </source>
</evidence>
<dbReference type="EMBL" id="BNAF01000003">
    <property type="protein sequence ID" value="GHE29867.1"/>
    <property type="molecule type" value="Genomic_DNA"/>
</dbReference>
<dbReference type="InterPro" id="IPR050553">
    <property type="entry name" value="Thioredoxin_ResA/DsbE_sf"/>
</dbReference>
<protein>
    <recommendedName>
        <fullName evidence="5">Thioredoxin domain-containing protein</fullName>
    </recommendedName>
</protein>
<dbReference type="InterPro" id="IPR036249">
    <property type="entry name" value="Thioredoxin-like_sf"/>
</dbReference>
<comment type="subcellular location">
    <subcellularLocation>
        <location evidence="1">Cell envelope</location>
    </subcellularLocation>
</comment>
<feature type="domain" description="Thioredoxin" evidence="5">
    <location>
        <begin position="249"/>
        <end position="392"/>
    </location>
</feature>
<reference evidence="7" key="1">
    <citation type="journal article" date="2019" name="Int. J. Syst. Evol. Microbiol.">
        <title>The Global Catalogue of Microorganisms (GCM) 10K type strain sequencing project: providing services to taxonomists for standard genome sequencing and annotation.</title>
        <authorList>
            <consortium name="The Broad Institute Genomics Platform"/>
            <consortium name="The Broad Institute Genome Sequencing Center for Infectious Disease"/>
            <person name="Wu L."/>
            <person name="Ma J."/>
        </authorList>
    </citation>
    <scope>NUCLEOTIDE SEQUENCE [LARGE SCALE GENOMIC DNA]</scope>
    <source>
        <strain evidence="7">CGMCC 1.12966</strain>
    </source>
</reference>
<keyword evidence="4" id="KW-0676">Redox-active center</keyword>
<comment type="caution">
    <text evidence="6">The sequence shown here is derived from an EMBL/GenBank/DDBJ whole genome shotgun (WGS) entry which is preliminary data.</text>
</comment>
<evidence type="ECO:0000313" key="7">
    <source>
        <dbReference type="Proteomes" id="UP000620550"/>
    </source>
</evidence>
<dbReference type="PROSITE" id="PS51352">
    <property type="entry name" value="THIOREDOXIN_2"/>
    <property type="match status" value="1"/>
</dbReference>
<dbReference type="InterPro" id="IPR013766">
    <property type="entry name" value="Thioredoxin_domain"/>
</dbReference>
<dbReference type="SUPFAM" id="SSF52833">
    <property type="entry name" value="Thioredoxin-like"/>
    <property type="match status" value="1"/>
</dbReference>
<evidence type="ECO:0000313" key="6">
    <source>
        <dbReference type="EMBL" id="GHE29867.1"/>
    </source>
</evidence>